<proteinExistence type="predicted"/>
<feature type="transmembrane region" description="Helical" evidence="6">
    <location>
        <begin position="343"/>
        <end position="366"/>
    </location>
</feature>
<keyword evidence="2" id="KW-1003">Cell membrane</keyword>
<evidence type="ECO:0000313" key="7">
    <source>
        <dbReference type="EMBL" id="TBW51591.1"/>
    </source>
</evidence>
<name>A0ABY1ZGT5_9GAMM</name>
<evidence type="ECO:0000256" key="4">
    <source>
        <dbReference type="ARBA" id="ARBA00022989"/>
    </source>
</evidence>
<dbReference type="EMBL" id="SJDL01000030">
    <property type="protein sequence ID" value="TBW51591.1"/>
    <property type="molecule type" value="Genomic_DNA"/>
</dbReference>
<feature type="transmembrane region" description="Helical" evidence="6">
    <location>
        <begin position="160"/>
        <end position="178"/>
    </location>
</feature>
<organism evidence="7 8">
    <name type="scientific">Marinobacter halodurans</name>
    <dbReference type="NCBI Taxonomy" id="2528979"/>
    <lineage>
        <taxon>Bacteria</taxon>
        <taxon>Pseudomonadati</taxon>
        <taxon>Pseudomonadota</taxon>
        <taxon>Gammaproteobacteria</taxon>
        <taxon>Pseudomonadales</taxon>
        <taxon>Marinobacteraceae</taxon>
        <taxon>Marinobacter</taxon>
    </lineage>
</organism>
<evidence type="ECO:0000256" key="3">
    <source>
        <dbReference type="ARBA" id="ARBA00022692"/>
    </source>
</evidence>
<dbReference type="InterPro" id="IPR050833">
    <property type="entry name" value="Poly_Biosynth_Transport"/>
</dbReference>
<dbReference type="Proteomes" id="UP000313645">
    <property type="component" value="Unassembled WGS sequence"/>
</dbReference>
<keyword evidence="4 6" id="KW-1133">Transmembrane helix</keyword>
<feature type="transmembrane region" description="Helical" evidence="6">
    <location>
        <begin position="83"/>
        <end position="108"/>
    </location>
</feature>
<comment type="caution">
    <text evidence="7">The sequence shown here is derived from an EMBL/GenBank/DDBJ whole genome shotgun (WGS) entry which is preliminary data.</text>
</comment>
<accession>A0ABY1ZGT5</accession>
<keyword evidence="3 6" id="KW-0812">Transmembrane</keyword>
<dbReference type="PANTHER" id="PTHR30250">
    <property type="entry name" value="PST FAMILY PREDICTED COLANIC ACID TRANSPORTER"/>
    <property type="match status" value="1"/>
</dbReference>
<comment type="subcellular location">
    <subcellularLocation>
        <location evidence="1">Cell membrane</location>
        <topology evidence="1">Multi-pass membrane protein</topology>
    </subcellularLocation>
</comment>
<evidence type="ECO:0000256" key="6">
    <source>
        <dbReference type="SAM" id="Phobius"/>
    </source>
</evidence>
<dbReference type="Pfam" id="PF13440">
    <property type="entry name" value="Polysacc_synt_3"/>
    <property type="match status" value="1"/>
</dbReference>
<evidence type="ECO:0000256" key="5">
    <source>
        <dbReference type="ARBA" id="ARBA00023136"/>
    </source>
</evidence>
<dbReference type="PANTHER" id="PTHR30250:SF26">
    <property type="entry name" value="PSMA PROTEIN"/>
    <property type="match status" value="1"/>
</dbReference>
<feature type="transmembrane region" description="Helical" evidence="6">
    <location>
        <begin position="120"/>
        <end position="139"/>
    </location>
</feature>
<reference evidence="7 8" key="1">
    <citation type="submission" date="2019-02" db="EMBL/GenBank/DDBJ databases">
        <title>Marinobacter halodurans sp. nov., a marine bacterium isolated from sea tidal flat.</title>
        <authorList>
            <person name="Yoo Y."/>
            <person name="Lee D.W."/>
            <person name="Kim B.S."/>
            <person name="Kim J.-J."/>
        </authorList>
    </citation>
    <scope>NUCLEOTIDE SEQUENCE [LARGE SCALE GENOMIC DNA]</scope>
    <source>
        <strain evidence="7 8">YJ-S3-2</strain>
    </source>
</reference>
<keyword evidence="8" id="KW-1185">Reference proteome</keyword>
<evidence type="ECO:0008006" key="9">
    <source>
        <dbReference type="Google" id="ProtNLM"/>
    </source>
</evidence>
<protein>
    <recommendedName>
        <fullName evidence="9">Polysaccharide biosynthesis protein C-terminal domain-containing protein</fullName>
    </recommendedName>
</protein>
<sequence>MRAKRFVASSFARTLETVVAMVTGLIMMPLMIRILGEDLYGIWIVIGSIISSLYLFDIGLAASVTRFVSYALSQNDRERATKIVSTAFTIYSSLSVLIVLTSIGIALASSLIVNNPNNEQLVQILILIVGLNVAVEFPFKSYEGIAGYHLRQDLLSYSRIFFKITSTLVAAYLLFSGYQLIAVALVQFTSSFLTNFVFRYIAKYLEPEIGVNLRSVDKTTVKEIFGFSAWTFLMDLSRLLKERGDVWLVAALTSPAILTIYYVGVRLVDYGNQLLHKAFGFTLPIYTEAVAREDDEGLKQKVIMFLRLNTIVAGLMLSGAILFGHDVIRVWMGPKFNTDDAYIVLVILLTGRLTVFVTNPFGNVLFAMAKNRYQAMVAISETVSSLILIPLFMTFIGNPLLAASLAIALPFGITRTVLLPSYVARHSHLPMSLLYGTVMRPILPIAGLAFGWYFVAGNIDWRTSVAKVFIEIGVFCLLYTTTLWTLVLNAREKQLLWEGLRRVERSGT</sequence>
<dbReference type="RefSeq" id="WP_131483096.1">
    <property type="nucleotide sequence ID" value="NZ_SJDL01000030.1"/>
</dbReference>
<feature type="transmembrane region" description="Helical" evidence="6">
    <location>
        <begin position="468"/>
        <end position="487"/>
    </location>
</feature>
<feature type="transmembrane region" description="Helical" evidence="6">
    <location>
        <begin position="302"/>
        <end position="323"/>
    </location>
</feature>
<evidence type="ECO:0000256" key="1">
    <source>
        <dbReference type="ARBA" id="ARBA00004651"/>
    </source>
</evidence>
<feature type="transmembrane region" description="Helical" evidence="6">
    <location>
        <begin position="387"/>
        <end position="413"/>
    </location>
</feature>
<feature type="transmembrane region" description="Helical" evidence="6">
    <location>
        <begin position="40"/>
        <end position="62"/>
    </location>
</feature>
<evidence type="ECO:0000256" key="2">
    <source>
        <dbReference type="ARBA" id="ARBA00022475"/>
    </source>
</evidence>
<gene>
    <name evidence="7" type="ORF">EZI54_17105</name>
</gene>
<evidence type="ECO:0000313" key="8">
    <source>
        <dbReference type="Proteomes" id="UP000313645"/>
    </source>
</evidence>
<feature type="transmembrane region" description="Helical" evidence="6">
    <location>
        <begin position="433"/>
        <end position="456"/>
    </location>
</feature>
<keyword evidence="5 6" id="KW-0472">Membrane</keyword>
<feature type="transmembrane region" description="Helical" evidence="6">
    <location>
        <begin position="246"/>
        <end position="268"/>
    </location>
</feature>
<feature type="transmembrane region" description="Helical" evidence="6">
    <location>
        <begin position="12"/>
        <end position="34"/>
    </location>
</feature>